<dbReference type="EMBL" id="LR746264">
    <property type="protein sequence ID" value="CAA7387821.1"/>
    <property type="molecule type" value="Genomic_DNA"/>
</dbReference>
<dbReference type="PANTHER" id="PTHR37718:SF2">
    <property type="entry name" value="OS03G0205150 PROTEIN"/>
    <property type="match status" value="1"/>
</dbReference>
<dbReference type="Proteomes" id="UP000663760">
    <property type="component" value="Chromosome 1"/>
</dbReference>
<dbReference type="AlphaFoldDB" id="A0A7I8JVR4"/>
<gene>
    <name evidence="1" type="ORF">SI8410_01000181</name>
</gene>
<reference evidence="1" key="1">
    <citation type="submission" date="2020-02" db="EMBL/GenBank/DDBJ databases">
        <authorList>
            <person name="Scholz U."/>
            <person name="Mascher M."/>
            <person name="Fiebig A."/>
        </authorList>
    </citation>
    <scope>NUCLEOTIDE SEQUENCE</scope>
</reference>
<evidence type="ECO:0000313" key="1">
    <source>
        <dbReference type="EMBL" id="CAA7387821.1"/>
    </source>
</evidence>
<organism evidence="1 2">
    <name type="scientific">Spirodela intermedia</name>
    <name type="common">Intermediate duckweed</name>
    <dbReference type="NCBI Taxonomy" id="51605"/>
    <lineage>
        <taxon>Eukaryota</taxon>
        <taxon>Viridiplantae</taxon>
        <taxon>Streptophyta</taxon>
        <taxon>Embryophyta</taxon>
        <taxon>Tracheophyta</taxon>
        <taxon>Spermatophyta</taxon>
        <taxon>Magnoliopsida</taxon>
        <taxon>Liliopsida</taxon>
        <taxon>Araceae</taxon>
        <taxon>Lemnoideae</taxon>
        <taxon>Spirodela</taxon>
    </lineage>
</organism>
<accession>A0A7I8JVR4</accession>
<evidence type="ECO:0000313" key="2">
    <source>
        <dbReference type="Proteomes" id="UP000663760"/>
    </source>
</evidence>
<proteinExistence type="predicted"/>
<protein>
    <submittedName>
        <fullName evidence="1">Uncharacterized protein</fullName>
    </submittedName>
</protein>
<keyword evidence="2" id="KW-1185">Reference proteome</keyword>
<sequence length="75" mass="8857">MDPKHSTEIFKLLENQQEILMEAYRSLSLELHTLQVEEEMLMRKFYEFMSAKGLIKKGKKENDLYTEDSSPSEAQ</sequence>
<dbReference type="OrthoDB" id="1266663at2759"/>
<name>A0A7I8JVR4_SPIIN</name>
<dbReference type="PANTHER" id="PTHR37718">
    <property type="entry name" value="BNAC03G61340D PROTEIN"/>
    <property type="match status" value="1"/>
</dbReference>